<protein>
    <submittedName>
        <fullName evidence="2">Uncharacterized protein</fullName>
    </submittedName>
</protein>
<dbReference type="EMBL" id="JBHSAX010000002">
    <property type="protein sequence ID" value="MFC3960468.1"/>
    <property type="molecule type" value="Genomic_DNA"/>
</dbReference>
<keyword evidence="1" id="KW-0175">Coiled coil</keyword>
<dbReference type="Proteomes" id="UP001595696">
    <property type="component" value="Unassembled WGS sequence"/>
</dbReference>
<name>A0ABV8DKW4_9NOCA</name>
<organism evidence="2 3">
    <name type="scientific">Nocardia jiangsuensis</name>
    <dbReference type="NCBI Taxonomy" id="1691563"/>
    <lineage>
        <taxon>Bacteria</taxon>
        <taxon>Bacillati</taxon>
        <taxon>Actinomycetota</taxon>
        <taxon>Actinomycetes</taxon>
        <taxon>Mycobacteriales</taxon>
        <taxon>Nocardiaceae</taxon>
        <taxon>Nocardia</taxon>
    </lineage>
</organism>
<feature type="coiled-coil region" evidence="1">
    <location>
        <begin position="42"/>
        <end position="83"/>
    </location>
</feature>
<dbReference type="RefSeq" id="WP_378610246.1">
    <property type="nucleotide sequence ID" value="NZ_JBHSAX010000002.1"/>
</dbReference>
<keyword evidence="3" id="KW-1185">Reference proteome</keyword>
<evidence type="ECO:0000313" key="3">
    <source>
        <dbReference type="Proteomes" id="UP001595696"/>
    </source>
</evidence>
<comment type="caution">
    <text evidence="2">The sequence shown here is derived from an EMBL/GenBank/DDBJ whole genome shotgun (WGS) entry which is preliminary data.</text>
</comment>
<evidence type="ECO:0000313" key="2">
    <source>
        <dbReference type="EMBL" id="MFC3960468.1"/>
    </source>
</evidence>
<sequence length="125" mass="13426">MTPEQEAVLREIRRQLRVPEPAGLGEPDATLAGAVAAIRADTSALREQAEALRGQIVALRTEISELEATTADLSAELRGLIERRLPFPLSLLEGPAVALVERLESLLPARPAELAAPTEGPERHP</sequence>
<evidence type="ECO:0000256" key="1">
    <source>
        <dbReference type="SAM" id="Coils"/>
    </source>
</evidence>
<reference evidence="3" key="1">
    <citation type="journal article" date="2019" name="Int. J. Syst. Evol. Microbiol.">
        <title>The Global Catalogue of Microorganisms (GCM) 10K type strain sequencing project: providing services to taxonomists for standard genome sequencing and annotation.</title>
        <authorList>
            <consortium name="The Broad Institute Genomics Platform"/>
            <consortium name="The Broad Institute Genome Sequencing Center for Infectious Disease"/>
            <person name="Wu L."/>
            <person name="Ma J."/>
        </authorList>
    </citation>
    <scope>NUCLEOTIDE SEQUENCE [LARGE SCALE GENOMIC DNA]</scope>
    <source>
        <strain evidence="3">CGMCC 4.7330</strain>
    </source>
</reference>
<gene>
    <name evidence="2" type="ORF">ACFO0B_00525</name>
</gene>
<proteinExistence type="predicted"/>
<accession>A0ABV8DKW4</accession>